<organism evidence="2 3">
    <name type="scientific">Paramecium tetraurelia</name>
    <dbReference type="NCBI Taxonomy" id="5888"/>
    <lineage>
        <taxon>Eukaryota</taxon>
        <taxon>Sar</taxon>
        <taxon>Alveolata</taxon>
        <taxon>Ciliophora</taxon>
        <taxon>Intramacronucleata</taxon>
        <taxon>Oligohymenophorea</taxon>
        <taxon>Peniculida</taxon>
        <taxon>Parameciidae</taxon>
        <taxon>Paramecium</taxon>
    </lineage>
</organism>
<keyword evidence="3" id="KW-1185">Reference proteome</keyword>
<gene>
    <name evidence="2" type="ORF">GSPATT00029089001</name>
</gene>
<protein>
    <submittedName>
        <fullName evidence="2">Uncharacterized protein</fullName>
    </submittedName>
</protein>
<dbReference type="InParanoid" id="A0BHN6"/>
<evidence type="ECO:0000256" key="1">
    <source>
        <dbReference type="SAM" id="MobiDB-lite"/>
    </source>
</evidence>
<dbReference type="GeneID" id="5011235"/>
<dbReference type="AlphaFoldDB" id="A0BHN6"/>
<accession>A0BHN6</accession>
<dbReference type="HOGENOM" id="CLU_545714_0_0_1"/>
<proteinExistence type="predicted"/>
<dbReference type="KEGG" id="ptm:GSPATT00029089001"/>
<reference evidence="2 3" key="1">
    <citation type="journal article" date="2006" name="Nature">
        <title>Global trends of whole-genome duplications revealed by the ciliate Paramecium tetraurelia.</title>
        <authorList>
            <consortium name="Genoscope"/>
            <person name="Aury J.-M."/>
            <person name="Jaillon O."/>
            <person name="Duret L."/>
            <person name="Noel B."/>
            <person name="Jubin C."/>
            <person name="Porcel B.M."/>
            <person name="Segurens B."/>
            <person name="Daubin V."/>
            <person name="Anthouard V."/>
            <person name="Aiach N."/>
            <person name="Arnaiz O."/>
            <person name="Billaut A."/>
            <person name="Beisson J."/>
            <person name="Blanc I."/>
            <person name="Bouhouche K."/>
            <person name="Camara F."/>
            <person name="Duharcourt S."/>
            <person name="Guigo R."/>
            <person name="Gogendeau D."/>
            <person name="Katinka M."/>
            <person name="Keller A.-M."/>
            <person name="Kissmehl R."/>
            <person name="Klotz C."/>
            <person name="Koll F."/>
            <person name="Le Moue A."/>
            <person name="Lepere C."/>
            <person name="Malinsky S."/>
            <person name="Nowacki M."/>
            <person name="Nowak J.K."/>
            <person name="Plattner H."/>
            <person name="Poulain J."/>
            <person name="Ruiz F."/>
            <person name="Serrano V."/>
            <person name="Zagulski M."/>
            <person name="Dessen P."/>
            <person name="Betermier M."/>
            <person name="Weissenbach J."/>
            <person name="Scarpelli C."/>
            <person name="Schachter V."/>
            <person name="Sperling L."/>
            <person name="Meyer E."/>
            <person name="Cohen J."/>
            <person name="Wincker P."/>
        </authorList>
    </citation>
    <scope>NUCLEOTIDE SEQUENCE [LARGE SCALE GENOMIC DNA]</scope>
    <source>
        <strain evidence="2 3">Stock d4-2</strain>
    </source>
</reference>
<dbReference type="EMBL" id="CT867995">
    <property type="protein sequence ID" value="CAK58053.1"/>
    <property type="molecule type" value="Genomic_DNA"/>
</dbReference>
<evidence type="ECO:0000313" key="3">
    <source>
        <dbReference type="Proteomes" id="UP000000600"/>
    </source>
</evidence>
<evidence type="ECO:0000313" key="2">
    <source>
        <dbReference type="EMBL" id="CAK58053.1"/>
    </source>
</evidence>
<feature type="region of interest" description="Disordered" evidence="1">
    <location>
        <begin position="335"/>
        <end position="358"/>
    </location>
</feature>
<dbReference type="Proteomes" id="UP000000600">
    <property type="component" value="Unassembled WGS sequence"/>
</dbReference>
<sequence>MKQIMINFSELTDDAKKKYITFLAESNISIEKQSIKKPTMPQQHRARQYSANSDIASFKSYTPTKSKTYIQSHVKTEHSITTKFDDLIDAYPTIMNQISNQDLLSRPLKLNLNELCLIIEEIYQRKFIDDTNQLTKYQTVCDISFADYVYNFLLQKFKHSRNQVLDQHINQQIINFLASVDLHSLRKKDISLFQSFLRYQRQEVLTFYLYTRAVIQKELKLSFYHPLRKQCIDNEQLQLNQKQVQQISQLLYNSEDRYQEFKKYFKGNNISVSDFFSAALHIYEIQHQTHKQKPFQSQIKYIPPLQFTNTTNNFDEYQVDSPLFAQSEVATDQNQQQEKYFASTGPSQQNSNQKEQEQELEVQFKFKKKNDNFNLVQQNINEKLEVKLTRFIQDLLEEMGELDFEQKTQKLEELQNCIDGIMNTLLDAIYKYDKLLWFKRLNKQPDDIGLEYIENLQKVYRSLSKTKQPQNEDLEKFSCSLMQTPELAKQIESELPWLGE</sequence>
<dbReference type="RefSeq" id="XP_001425451.1">
    <property type="nucleotide sequence ID" value="XM_001425414.1"/>
</dbReference>
<dbReference type="OrthoDB" id="296222at2759"/>
<dbReference type="OMA" id="CDISFAD"/>
<name>A0BHN6_PARTE</name>